<accession>A0A7K1UAI4</accession>
<protein>
    <submittedName>
        <fullName evidence="1">Uncharacterized protein</fullName>
    </submittedName>
</protein>
<dbReference type="AlphaFoldDB" id="A0A7K1UAI4"/>
<proteinExistence type="predicted"/>
<comment type="caution">
    <text evidence="1">The sequence shown here is derived from an EMBL/GenBank/DDBJ whole genome shotgun (WGS) entry which is preliminary data.</text>
</comment>
<reference evidence="1 2" key="1">
    <citation type="submission" date="2019-12" db="EMBL/GenBank/DDBJ databases">
        <title>Chitinophaga sp. strain ysch24 (GDMCC 1.1355), whole genome shotgun sequence.</title>
        <authorList>
            <person name="Zhang X."/>
        </authorList>
    </citation>
    <scope>NUCLEOTIDE SEQUENCE [LARGE SCALE GENOMIC DNA]</scope>
    <source>
        <strain evidence="2">ysch24</strain>
    </source>
</reference>
<evidence type="ECO:0000313" key="1">
    <source>
        <dbReference type="EMBL" id="MVT11382.1"/>
    </source>
</evidence>
<dbReference type="RefSeq" id="WP_157308809.1">
    <property type="nucleotide sequence ID" value="NZ_WRXN01000013.1"/>
</dbReference>
<evidence type="ECO:0000313" key="2">
    <source>
        <dbReference type="Proteomes" id="UP000461730"/>
    </source>
</evidence>
<sequence length="189" mass="20443">MLCVLLQEYNRACSGVAGGISDIAIFDPSDFNFTQTTATSPYSAVALRAGATAENGGKFFIINFQYREAEWTWKQSKNGCASKYEHEFKFQLAENSNTLTNFLQALDAASCCCGIGIAARLNSGKIIIAGEKYVNASSITKFVVEQDGSDGGSGKELDNPNVGNILLKGNYSRNLREYSGTWASIEALM</sequence>
<dbReference type="EMBL" id="WRXN01000013">
    <property type="protein sequence ID" value="MVT11382.1"/>
    <property type="molecule type" value="Genomic_DNA"/>
</dbReference>
<gene>
    <name evidence="1" type="ORF">GO493_24160</name>
</gene>
<keyword evidence="2" id="KW-1185">Reference proteome</keyword>
<name>A0A7K1UAI4_9BACT</name>
<organism evidence="1 2">
    <name type="scientific">Chitinophaga tropicalis</name>
    <dbReference type="NCBI Taxonomy" id="2683588"/>
    <lineage>
        <taxon>Bacteria</taxon>
        <taxon>Pseudomonadati</taxon>
        <taxon>Bacteroidota</taxon>
        <taxon>Chitinophagia</taxon>
        <taxon>Chitinophagales</taxon>
        <taxon>Chitinophagaceae</taxon>
        <taxon>Chitinophaga</taxon>
    </lineage>
</organism>
<dbReference type="Proteomes" id="UP000461730">
    <property type="component" value="Unassembled WGS sequence"/>
</dbReference>